<evidence type="ECO:0000259" key="8">
    <source>
        <dbReference type="PROSITE" id="PS50928"/>
    </source>
</evidence>
<keyword evidence="6 7" id="KW-0472">Membrane</keyword>
<sequence length="273" mass="30391">MKNETGLRAEDRPRRVDPFFWAAFICSTTVVVFIVLPLTEMILQPSFRDLWKALEDPDVIRSIGLSIYTSSLASIVSFIIGTPFAYLLARRRFHGKGFIESLIDLPIMIPHPIIGIAILSLAGRNHWLGRLMQEAGIHLMGTVTGIVTVLTFVGLPFYVNAVKAGFEAVPARLENVSRSLGASLAQTFFRVTFPLARRSMLVGLILCCARAISEFGAVIIVAYHPMIAPVMIYERFTAYGIRYSQPVAVWLIFVCLLLFLALRLVSSVREKST</sequence>
<keyword evidence="2 7" id="KW-0813">Transport</keyword>
<dbReference type="InterPro" id="IPR035906">
    <property type="entry name" value="MetI-like_sf"/>
</dbReference>
<dbReference type="GO" id="GO:0005886">
    <property type="term" value="C:plasma membrane"/>
    <property type="evidence" value="ECO:0007669"/>
    <property type="project" value="UniProtKB-SubCell"/>
</dbReference>
<comment type="subcellular location">
    <subcellularLocation>
        <location evidence="1 7">Cell membrane</location>
        <topology evidence="1 7">Multi-pass membrane protein</topology>
    </subcellularLocation>
</comment>
<evidence type="ECO:0000256" key="6">
    <source>
        <dbReference type="ARBA" id="ARBA00023136"/>
    </source>
</evidence>
<keyword evidence="3" id="KW-1003">Cell membrane</keyword>
<organism evidence="9 10">
    <name type="scientific">Desulforhabdus amnigena</name>
    <dbReference type="NCBI Taxonomy" id="40218"/>
    <lineage>
        <taxon>Bacteria</taxon>
        <taxon>Pseudomonadati</taxon>
        <taxon>Thermodesulfobacteriota</taxon>
        <taxon>Syntrophobacteria</taxon>
        <taxon>Syntrophobacterales</taxon>
        <taxon>Syntrophobacteraceae</taxon>
        <taxon>Desulforhabdus</taxon>
    </lineage>
</organism>
<dbReference type="GO" id="GO:0055085">
    <property type="term" value="P:transmembrane transport"/>
    <property type="evidence" value="ECO:0007669"/>
    <property type="project" value="InterPro"/>
</dbReference>
<feature type="transmembrane region" description="Helical" evidence="7">
    <location>
        <begin position="135"/>
        <end position="159"/>
    </location>
</feature>
<accession>A0A9W6FW47</accession>
<keyword evidence="5 7" id="KW-1133">Transmembrane helix</keyword>
<proteinExistence type="inferred from homology"/>
<dbReference type="InterPro" id="IPR000515">
    <property type="entry name" value="MetI-like"/>
</dbReference>
<feature type="domain" description="ABC transmembrane type-1" evidence="8">
    <location>
        <begin position="63"/>
        <end position="264"/>
    </location>
</feature>
<reference evidence="9" key="1">
    <citation type="submission" date="2022-12" db="EMBL/GenBank/DDBJ databases">
        <title>Reference genome sequencing for broad-spectrum identification of bacterial and archaeal isolates by mass spectrometry.</title>
        <authorList>
            <person name="Sekiguchi Y."/>
            <person name="Tourlousse D.M."/>
        </authorList>
    </citation>
    <scope>NUCLEOTIDE SEQUENCE</scope>
    <source>
        <strain evidence="9">ASRB1</strain>
    </source>
</reference>
<evidence type="ECO:0000256" key="5">
    <source>
        <dbReference type="ARBA" id="ARBA00022989"/>
    </source>
</evidence>
<name>A0A9W6FW47_9BACT</name>
<protein>
    <submittedName>
        <fullName evidence="9">Molybdenum ABC transporter permease</fullName>
    </submittedName>
</protein>
<evidence type="ECO:0000313" key="10">
    <source>
        <dbReference type="Proteomes" id="UP001144372"/>
    </source>
</evidence>
<evidence type="ECO:0000256" key="4">
    <source>
        <dbReference type="ARBA" id="ARBA00022692"/>
    </source>
</evidence>
<dbReference type="SUPFAM" id="SSF161098">
    <property type="entry name" value="MetI-like"/>
    <property type="match status" value="1"/>
</dbReference>
<dbReference type="EMBL" id="BSDR01000001">
    <property type="protein sequence ID" value="GLI35932.1"/>
    <property type="molecule type" value="Genomic_DNA"/>
</dbReference>
<keyword evidence="4 7" id="KW-0812">Transmembrane</keyword>
<feature type="transmembrane region" description="Helical" evidence="7">
    <location>
        <begin position="243"/>
        <end position="265"/>
    </location>
</feature>
<evidence type="ECO:0000256" key="7">
    <source>
        <dbReference type="RuleBase" id="RU363032"/>
    </source>
</evidence>
<evidence type="ECO:0000256" key="2">
    <source>
        <dbReference type="ARBA" id="ARBA00022448"/>
    </source>
</evidence>
<gene>
    <name evidence="9" type="ORF">DAMNIGENAA_33650</name>
</gene>
<dbReference type="Proteomes" id="UP001144372">
    <property type="component" value="Unassembled WGS sequence"/>
</dbReference>
<keyword evidence="10" id="KW-1185">Reference proteome</keyword>
<evidence type="ECO:0000313" key="9">
    <source>
        <dbReference type="EMBL" id="GLI35932.1"/>
    </source>
</evidence>
<evidence type="ECO:0000256" key="1">
    <source>
        <dbReference type="ARBA" id="ARBA00004651"/>
    </source>
</evidence>
<dbReference type="PANTHER" id="PTHR30183:SF3">
    <property type="entry name" value="MOLYBDENUM TRANSPORT SYSTEM PERMEASE PROTEIN MODB"/>
    <property type="match status" value="1"/>
</dbReference>
<feature type="transmembrane region" description="Helical" evidence="7">
    <location>
        <begin position="20"/>
        <end position="43"/>
    </location>
</feature>
<dbReference type="Pfam" id="PF00528">
    <property type="entry name" value="BPD_transp_1"/>
    <property type="match status" value="1"/>
</dbReference>
<feature type="transmembrane region" description="Helical" evidence="7">
    <location>
        <begin position="63"/>
        <end position="89"/>
    </location>
</feature>
<dbReference type="PROSITE" id="PS50928">
    <property type="entry name" value="ABC_TM1"/>
    <property type="match status" value="1"/>
</dbReference>
<evidence type="ECO:0000256" key="3">
    <source>
        <dbReference type="ARBA" id="ARBA00022475"/>
    </source>
</evidence>
<comment type="similarity">
    <text evidence="7">Belongs to the binding-protein-dependent transport system permease family.</text>
</comment>
<comment type="caution">
    <text evidence="9">The sequence shown here is derived from an EMBL/GenBank/DDBJ whole genome shotgun (WGS) entry which is preliminary data.</text>
</comment>
<dbReference type="Gene3D" id="1.10.3720.10">
    <property type="entry name" value="MetI-like"/>
    <property type="match status" value="1"/>
</dbReference>
<dbReference type="RefSeq" id="WP_281796044.1">
    <property type="nucleotide sequence ID" value="NZ_BSDR01000001.1"/>
</dbReference>
<feature type="transmembrane region" description="Helical" evidence="7">
    <location>
        <begin position="200"/>
        <end position="223"/>
    </location>
</feature>
<feature type="transmembrane region" description="Helical" evidence="7">
    <location>
        <begin position="101"/>
        <end position="123"/>
    </location>
</feature>
<dbReference type="PANTHER" id="PTHR30183">
    <property type="entry name" value="MOLYBDENUM TRANSPORT SYSTEM PERMEASE PROTEIN MODB"/>
    <property type="match status" value="1"/>
</dbReference>
<dbReference type="CDD" id="cd06261">
    <property type="entry name" value="TM_PBP2"/>
    <property type="match status" value="1"/>
</dbReference>
<dbReference type="AlphaFoldDB" id="A0A9W6FW47"/>